<dbReference type="NCBIfam" id="NF009154">
    <property type="entry name" value="PRK12497.3-3"/>
    <property type="match status" value="1"/>
</dbReference>
<dbReference type="EMBL" id="FWXY01000013">
    <property type="protein sequence ID" value="SMC88125.1"/>
    <property type="molecule type" value="Genomic_DNA"/>
</dbReference>
<dbReference type="Proteomes" id="UP000192418">
    <property type="component" value="Unassembled WGS sequence"/>
</dbReference>
<dbReference type="STRING" id="1121400.SAMN02746065_113100"/>
<dbReference type="NCBIfam" id="TIGR00252">
    <property type="entry name" value="YraN family protein"/>
    <property type="match status" value="1"/>
</dbReference>
<evidence type="ECO:0000256" key="1">
    <source>
        <dbReference type="ARBA" id="ARBA00006738"/>
    </source>
</evidence>
<keyword evidence="3" id="KW-0540">Nuclease</keyword>
<evidence type="ECO:0000313" key="3">
    <source>
        <dbReference type="EMBL" id="SMC88125.1"/>
    </source>
</evidence>
<dbReference type="Pfam" id="PF02021">
    <property type="entry name" value="UPF0102"/>
    <property type="match status" value="1"/>
</dbReference>
<comment type="similarity">
    <text evidence="1 2">Belongs to the UPF0102 family.</text>
</comment>
<gene>
    <name evidence="3" type="ORF">SAMN02746065_113100</name>
</gene>
<dbReference type="AlphaFoldDB" id="A0A1W2CSA3"/>
<accession>A0A1W2CSA3</accession>
<dbReference type="CDD" id="cd20736">
    <property type="entry name" value="PoNe_Nuclease"/>
    <property type="match status" value="1"/>
</dbReference>
<sequence length="123" mass="14119">MVNNKRQLFGQQAEIEAADFLCSRGYTILEQNYATRFGEIDIIASHGDTLVFIEVKARRNTRYGLPREAVNIAKQQKIIGTATHYLKQHRLHDTRIRFDVVAMMEKNGHASFELIPNAFQVNV</sequence>
<protein>
    <recommendedName>
        <fullName evidence="2">UPF0102 protein SAMN02746065_113100</fullName>
    </recommendedName>
</protein>
<dbReference type="InterPro" id="IPR011335">
    <property type="entry name" value="Restrct_endonuc-II-like"/>
</dbReference>
<dbReference type="GO" id="GO:0004519">
    <property type="term" value="F:endonuclease activity"/>
    <property type="evidence" value="ECO:0007669"/>
    <property type="project" value="UniProtKB-KW"/>
</dbReference>
<dbReference type="PANTHER" id="PTHR34039">
    <property type="entry name" value="UPF0102 PROTEIN YRAN"/>
    <property type="match status" value="1"/>
</dbReference>
<dbReference type="InterPro" id="IPR011856">
    <property type="entry name" value="tRNA_endonuc-like_dom_sf"/>
</dbReference>
<reference evidence="3 4" key="1">
    <citation type="submission" date="2017-04" db="EMBL/GenBank/DDBJ databases">
        <authorList>
            <person name="Afonso C.L."/>
            <person name="Miller P.J."/>
            <person name="Scott M.A."/>
            <person name="Spackman E."/>
            <person name="Goraichik I."/>
            <person name="Dimitrov K.M."/>
            <person name="Suarez D.L."/>
            <person name="Swayne D.E."/>
        </authorList>
    </citation>
    <scope>NUCLEOTIDE SEQUENCE [LARGE SCALE GENOMIC DNA]</scope>
    <source>
        <strain evidence="3 4">DSM 3385</strain>
    </source>
</reference>
<name>A0A1W2CSA3_9BACT</name>
<dbReference type="GO" id="GO:0003676">
    <property type="term" value="F:nucleic acid binding"/>
    <property type="evidence" value="ECO:0007669"/>
    <property type="project" value="InterPro"/>
</dbReference>
<keyword evidence="4" id="KW-1185">Reference proteome</keyword>
<keyword evidence="3" id="KW-0378">Hydrolase</keyword>
<dbReference type="Gene3D" id="3.40.1350.10">
    <property type="match status" value="1"/>
</dbReference>
<dbReference type="RefSeq" id="WP_084069840.1">
    <property type="nucleotide sequence ID" value="NZ_FWXY01000013.1"/>
</dbReference>
<dbReference type="PANTHER" id="PTHR34039:SF1">
    <property type="entry name" value="UPF0102 PROTEIN YRAN"/>
    <property type="match status" value="1"/>
</dbReference>
<dbReference type="HAMAP" id="MF_00048">
    <property type="entry name" value="UPF0102"/>
    <property type="match status" value="1"/>
</dbReference>
<keyword evidence="3" id="KW-0255">Endonuclease</keyword>
<dbReference type="InterPro" id="IPR003509">
    <property type="entry name" value="UPF0102_YraN-like"/>
</dbReference>
<dbReference type="NCBIfam" id="NF009150">
    <property type="entry name" value="PRK12497.1-3"/>
    <property type="match status" value="1"/>
</dbReference>
<proteinExistence type="inferred from homology"/>
<organism evidence="3 4">
    <name type="scientific">Desulfocicer vacuolatum DSM 3385</name>
    <dbReference type="NCBI Taxonomy" id="1121400"/>
    <lineage>
        <taxon>Bacteria</taxon>
        <taxon>Pseudomonadati</taxon>
        <taxon>Thermodesulfobacteriota</taxon>
        <taxon>Desulfobacteria</taxon>
        <taxon>Desulfobacterales</taxon>
        <taxon>Desulfobacteraceae</taxon>
        <taxon>Desulfocicer</taxon>
    </lineage>
</organism>
<evidence type="ECO:0000313" key="4">
    <source>
        <dbReference type="Proteomes" id="UP000192418"/>
    </source>
</evidence>
<dbReference type="SUPFAM" id="SSF52980">
    <property type="entry name" value="Restriction endonuclease-like"/>
    <property type="match status" value="1"/>
</dbReference>
<evidence type="ECO:0000256" key="2">
    <source>
        <dbReference type="HAMAP-Rule" id="MF_00048"/>
    </source>
</evidence>
<dbReference type="OrthoDB" id="9794876at2"/>